<dbReference type="SMART" id="SM00347">
    <property type="entry name" value="HTH_MARR"/>
    <property type="match status" value="1"/>
</dbReference>
<organism evidence="2 3">
    <name type="scientific">Psychroflexus salarius</name>
    <dbReference type="NCBI Taxonomy" id="1155689"/>
    <lineage>
        <taxon>Bacteria</taxon>
        <taxon>Pseudomonadati</taxon>
        <taxon>Bacteroidota</taxon>
        <taxon>Flavobacteriia</taxon>
        <taxon>Flavobacteriales</taxon>
        <taxon>Flavobacteriaceae</taxon>
        <taxon>Psychroflexus</taxon>
    </lineage>
</organism>
<accession>A0A1M4SLR9</accession>
<name>A0A1M4SLR9_9FLAO</name>
<dbReference type="Pfam" id="PF01047">
    <property type="entry name" value="MarR"/>
    <property type="match status" value="1"/>
</dbReference>
<keyword evidence="2" id="KW-0238">DNA-binding</keyword>
<protein>
    <submittedName>
        <fullName evidence="2">DNA-binding transcriptional regulator, MarR family</fullName>
    </submittedName>
</protein>
<dbReference type="InterPro" id="IPR039422">
    <property type="entry name" value="MarR/SlyA-like"/>
</dbReference>
<dbReference type="PANTHER" id="PTHR33164">
    <property type="entry name" value="TRANSCRIPTIONAL REGULATOR, MARR FAMILY"/>
    <property type="match status" value="1"/>
</dbReference>
<dbReference type="InterPro" id="IPR036390">
    <property type="entry name" value="WH_DNA-bd_sf"/>
</dbReference>
<dbReference type="Proteomes" id="UP000184462">
    <property type="component" value="Unassembled WGS sequence"/>
</dbReference>
<dbReference type="Gene3D" id="1.10.10.10">
    <property type="entry name" value="Winged helix-like DNA-binding domain superfamily/Winged helix DNA-binding domain"/>
    <property type="match status" value="1"/>
</dbReference>
<dbReference type="PANTHER" id="PTHR33164:SF101">
    <property type="entry name" value="TRANSCRIPTIONAL REPRESSOR MPRA"/>
    <property type="match status" value="1"/>
</dbReference>
<dbReference type="InterPro" id="IPR000835">
    <property type="entry name" value="HTH_MarR-typ"/>
</dbReference>
<reference evidence="2 3" key="1">
    <citation type="submission" date="2016-11" db="EMBL/GenBank/DDBJ databases">
        <authorList>
            <person name="Jaros S."/>
            <person name="Januszkiewicz K."/>
            <person name="Wedrychowicz H."/>
        </authorList>
    </citation>
    <scope>NUCLEOTIDE SEQUENCE [LARGE SCALE GENOMIC DNA]</scope>
    <source>
        <strain evidence="2 3">DSM 25661</strain>
    </source>
</reference>
<dbReference type="STRING" id="1155689.SAMN05444278_101216"/>
<dbReference type="SUPFAM" id="SSF46785">
    <property type="entry name" value="Winged helix' DNA-binding domain"/>
    <property type="match status" value="1"/>
</dbReference>
<sequence length="152" mass="17851">MDVENHIKSNQTLKLHKKALINLLITSQYVNDRINAILKTFGLTTPQFNVLRILKGQKGQPANLSTIQDRMISKMSNTTRIVDKLIEKELVSRQICKDNRRKIEIFITDNGHQLLDQVNPHFEKEERLMTSQLNENELKEFYNHLNKIRINE</sequence>
<evidence type="ECO:0000313" key="2">
    <source>
        <dbReference type="EMBL" id="SHE32927.1"/>
    </source>
</evidence>
<dbReference type="RefSeq" id="WP_073190816.1">
    <property type="nucleotide sequence ID" value="NZ_FQTW01000001.1"/>
</dbReference>
<dbReference type="GO" id="GO:0003700">
    <property type="term" value="F:DNA-binding transcription factor activity"/>
    <property type="evidence" value="ECO:0007669"/>
    <property type="project" value="InterPro"/>
</dbReference>
<dbReference type="EMBL" id="FQTW01000001">
    <property type="protein sequence ID" value="SHE32927.1"/>
    <property type="molecule type" value="Genomic_DNA"/>
</dbReference>
<dbReference type="PRINTS" id="PR00598">
    <property type="entry name" value="HTHMARR"/>
</dbReference>
<gene>
    <name evidence="2" type="ORF">SAMN05444278_101216</name>
</gene>
<dbReference type="GO" id="GO:0003677">
    <property type="term" value="F:DNA binding"/>
    <property type="evidence" value="ECO:0007669"/>
    <property type="project" value="UniProtKB-KW"/>
</dbReference>
<dbReference type="InterPro" id="IPR036388">
    <property type="entry name" value="WH-like_DNA-bd_sf"/>
</dbReference>
<evidence type="ECO:0000313" key="3">
    <source>
        <dbReference type="Proteomes" id="UP000184462"/>
    </source>
</evidence>
<dbReference type="AlphaFoldDB" id="A0A1M4SLR9"/>
<dbReference type="PROSITE" id="PS50995">
    <property type="entry name" value="HTH_MARR_2"/>
    <property type="match status" value="1"/>
</dbReference>
<proteinExistence type="predicted"/>
<dbReference type="OrthoDB" id="763883at2"/>
<keyword evidence="3" id="KW-1185">Reference proteome</keyword>
<feature type="domain" description="HTH marR-type" evidence="1">
    <location>
        <begin position="16"/>
        <end position="150"/>
    </location>
</feature>
<dbReference type="GO" id="GO:0006950">
    <property type="term" value="P:response to stress"/>
    <property type="evidence" value="ECO:0007669"/>
    <property type="project" value="TreeGrafter"/>
</dbReference>
<evidence type="ECO:0000259" key="1">
    <source>
        <dbReference type="PROSITE" id="PS50995"/>
    </source>
</evidence>